<dbReference type="AlphaFoldDB" id="E7S044"/>
<sequence length="1157" mass="127443">MMSMRSIKRPRPETVHAASVMTRAAQERLLLPILLFLLLSCLSILPAHATTEATNTPSSSPAASQPPLQPPPNANAGTAADGTHQAPPSDSTPSERRRLLFVATHNVPRGKFHHLEQLAAPHGLAVEGRYLDSIPAQSGPEVFRGYDAVFIESPLEQDVRAHLGRALTELQTPFIWLSAQRPAWQGFTDAQAKPLVAYYVNGGARNFEGFFRLLASAMDHQPAPADLPPPLEIPQVGVYHPQAPDLVFPDVPAFLRWRGVTDQRPPTIAILMHRQYLDSIETGMIDDLVARIEKQGAIAMPIFDRMLPKGSLRQLLRPDENQPPLADVIINTQIMLNAEGRRSEFTELGLPVIQANRYRHGDAAAWQADAQGLSMMEVPFFLAQPEYAGITDIQISAATRKPHDDVVAIPAQAQAVADRALALARLQRKPAGQQQLALMFWNYPAGEKNLSSSYMNIPRSLGSTADALREAGYDIPPLPPEEELITRLQRLLAPAYSHERPALLKQLLADGLAAPLPLARYRQWLDTLPEATRQALLTRWGDPARTLSVVDWQGEPVFAIPRLQLGKLAILPQPGRAEPGPDGNIDREKALYHSTRADALPPHTYLATYLWVREGAAHDALIHFGTHGTQEWLPGKERGLSVYDPPMLAIGNIPVIYPYIVDNVGEATQARRRGRAVTVSHQTPPLRPAGLHQRLTELHDLLHQWLSQEEGAVKDQIRTDILARAKQERLLADLEWTEERARTDFAAFLDTLHAHLHELAETIQPVGLHTFGQNAQEEHRLATVMMMLGKPFLEAAARHMGEPQTELDETLAVDYQQMIDTSPYRLLKRYLQPDADLRELPEPLQAHLAQARQWWQALDAGGETLGLIAALQGRYRPTAYGGDPVRNPDALPTGRNLYGFDPSRVPTRHAWEAGKQAAEKLIAAHRQQHGRTPAKLAVSLWSVETMRHQGLLEAQALWLMGVEPIWDEGGRVIDVKLVPREQLGRPRVDVVLSATGLYRDHFPNAIQQLARAAQLAAEADREPDNAVATHTARIRALLKERGLDEDSARDAAQTRIFSSEQGLYGSGLDDAALATDTWEGKEEGDHKLARLYLSRMQYAYGPDPRRWGKRLADIMSQPTGGSAQAASGGSTAAAPGASPDGTAASTTANAPGAPPKR</sequence>
<dbReference type="InterPro" id="IPR003672">
    <property type="entry name" value="CobN/Mg_chltase"/>
</dbReference>
<gene>
    <name evidence="3" type="ORF">HMPREF0551_2308</name>
</gene>
<dbReference type="CDD" id="cd10150">
    <property type="entry name" value="CobN_like"/>
    <property type="match status" value="1"/>
</dbReference>
<dbReference type="STRING" id="887898.HMPREF0551_2308"/>
<dbReference type="eggNOG" id="COG1429">
    <property type="taxonomic scope" value="Bacteria"/>
</dbReference>
<organism evidence="3 4">
    <name type="scientific">Lautropia mirabilis ATCC 51599</name>
    <dbReference type="NCBI Taxonomy" id="887898"/>
    <lineage>
        <taxon>Bacteria</taxon>
        <taxon>Pseudomonadati</taxon>
        <taxon>Pseudomonadota</taxon>
        <taxon>Betaproteobacteria</taxon>
        <taxon>Burkholderiales</taxon>
        <taxon>Burkholderiaceae</taxon>
        <taxon>Lautropia</taxon>
    </lineage>
</organism>
<evidence type="ECO:0000313" key="3">
    <source>
        <dbReference type="EMBL" id="EFV94193.1"/>
    </source>
</evidence>
<name>E7S044_9BURK</name>
<dbReference type="HOGENOM" id="CLU_002017_4_1_4"/>
<reference evidence="3 4" key="1">
    <citation type="submission" date="2010-12" db="EMBL/GenBank/DDBJ databases">
        <authorList>
            <person name="Muzny D."/>
            <person name="Qin X."/>
            <person name="Deng J."/>
            <person name="Jiang H."/>
            <person name="Liu Y."/>
            <person name="Qu J."/>
            <person name="Song X.-Z."/>
            <person name="Zhang L."/>
            <person name="Thornton R."/>
            <person name="Coyle M."/>
            <person name="Francisco L."/>
            <person name="Jackson L."/>
            <person name="Javaid M."/>
            <person name="Korchina V."/>
            <person name="Kovar C."/>
            <person name="Mata R."/>
            <person name="Mathew T."/>
            <person name="Ngo R."/>
            <person name="Nguyen L."/>
            <person name="Nguyen N."/>
            <person name="Okwuonu G."/>
            <person name="Ongeri F."/>
            <person name="Pham C."/>
            <person name="Simmons D."/>
            <person name="Wilczek-Boney K."/>
            <person name="Hale W."/>
            <person name="Jakkamsetti A."/>
            <person name="Pham P."/>
            <person name="Ruth R."/>
            <person name="San Lucas F."/>
            <person name="Warren J."/>
            <person name="Zhang J."/>
            <person name="Zhao Z."/>
            <person name="Zhou C."/>
            <person name="Zhu D."/>
            <person name="Lee S."/>
            <person name="Bess C."/>
            <person name="Blankenburg K."/>
            <person name="Forbes L."/>
            <person name="Fu Q."/>
            <person name="Gubbala S."/>
            <person name="Hirani K."/>
            <person name="Jayaseelan J.C."/>
            <person name="Lara F."/>
            <person name="Munidasa M."/>
            <person name="Palculict T."/>
            <person name="Patil S."/>
            <person name="Pu L.-L."/>
            <person name="Saada N."/>
            <person name="Tang L."/>
            <person name="Weissenberger G."/>
            <person name="Zhu Y."/>
            <person name="Hemphill L."/>
            <person name="Shang Y."/>
            <person name="Youmans B."/>
            <person name="Ayvaz T."/>
            <person name="Ross M."/>
            <person name="Santibanez J."/>
            <person name="Aqrawi P."/>
            <person name="Gross S."/>
            <person name="Joshi V."/>
            <person name="Fowler G."/>
            <person name="Nazareth L."/>
            <person name="Reid J."/>
            <person name="Worley K."/>
            <person name="Petrosino J."/>
            <person name="Highlander S."/>
            <person name="Gibbs R."/>
        </authorList>
    </citation>
    <scope>NUCLEOTIDE SEQUENCE [LARGE SCALE GENOMIC DNA]</scope>
    <source>
        <strain evidence="3 4">ATCC 51599</strain>
    </source>
</reference>
<protein>
    <submittedName>
        <fullName evidence="3">Putative cobaltochelatase subunit CobN</fullName>
    </submittedName>
</protein>
<dbReference type="Proteomes" id="UP000011021">
    <property type="component" value="Unassembled WGS sequence"/>
</dbReference>
<feature type="region of interest" description="Disordered" evidence="1">
    <location>
        <begin position="52"/>
        <end position="94"/>
    </location>
</feature>
<feature type="compositionally biased region" description="Low complexity" evidence="1">
    <location>
        <begin position="1116"/>
        <end position="1145"/>
    </location>
</feature>
<proteinExistence type="predicted"/>
<dbReference type="Pfam" id="PF02514">
    <property type="entry name" value="CobN-Mg_chel"/>
    <property type="match status" value="1"/>
</dbReference>
<dbReference type="PANTHER" id="PTHR44119:SF4">
    <property type="entry name" value="AEROBIC COBALTOCHELATASE SUBUNIT COBN"/>
    <property type="match status" value="1"/>
</dbReference>
<evidence type="ECO:0000256" key="1">
    <source>
        <dbReference type="SAM" id="MobiDB-lite"/>
    </source>
</evidence>
<evidence type="ECO:0000313" key="4">
    <source>
        <dbReference type="Proteomes" id="UP000011021"/>
    </source>
</evidence>
<feature type="domain" description="CobN/magnesium chelatase" evidence="2">
    <location>
        <begin position="197"/>
        <end position="1103"/>
    </location>
</feature>
<evidence type="ECO:0000259" key="2">
    <source>
        <dbReference type="Pfam" id="PF02514"/>
    </source>
</evidence>
<accession>E7S044</accession>
<comment type="caution">
    <text evidence="3">The sequence shown here is derived from an EMBL/GenBank/DDBJ whole genome shotgun (WGS) entry which is preliminary data.</text>
</comment>
<feature type="region of interest" description="Disordered" evidence="1">
    <location>
        <begin position="1114"/>
        <end position="1157"/>
    </location>
</feature>
<dbReference type="EMBL" id="AEQP01000022">
    <property type="protein sequence ID" value="EFV94193.1"/>
    <property type="molecule type" value="Genomic_DNA"/>
</dbReference>
<feature type="compositionally biased region" description="Low complexity" evidence="1">
    <location>
        <begin position="52"/>
        <end position="66"/>
    </location>
</feature>
<keyword evidence="4" id="KW-1185">Reference proteome</keyword>
<dbReference type="PANTHER" id="PTHR44119">
    <property type="entry name" value="MAGNESIUM-CHELATASE SUBUNIT CHLH, CHLOROPLASTIC"/>
    <property type="match status" value="1"/>
</dbReference>